<reference evidence="7 8" key="1">
    <citation type="submission" date="2024-06" db="EMBL/GenBank/DDBJ databases">
        <authorList>
            <person name="Kraege A."/>
            <person name="Thomma B."/>
        </authorList>
    </citation>
    <scope>NUCLEOTIDE SEQUENCE [LARGE SCALE GENOMIC DNA]</scope>
</reference>
<keyword evidence="8" id="KW-1185">Reference proteome</keyword>
<comment type="caution">
    <text evidence="7">The sequence shown here is derived from an EMBL/GenBank/DDBJ whole genome shotgun (WGS) entry which is preliminary data.</text>
</comment>
<evidence type="ECO:0000256" key="1">
    <source>
        <dbReference type="ARBA" id="ARBA00022494"/>
    </source>
</evidence>
<dbReference type="InterPro" id="IPR001344">
    <property type="entry name" value="Chloro_AB-bd_pln"/>
</dbReference>
<gene>
    <name evidence="7" type="primary">g11947</name>
    <name evidence="7" type="ORF">VP750_LOCUS10666</name>
</gene>
<organism evidence="7 8">
    <name type="scientific">Coccomyxa viridis</name>
    <dbReference type="NCBI Taxonomy" id="1274662"/>
    <lineage>
        <taxon>Eukaryota</taxon>
        <taxon>Viridiplantae</taxon>
        <taxon>Chlorophyta</taxon>
        <taxon>core chlorophytes</taxon>
        <taxon>Trebouxiophyceae</taxon>
        <taxon>Trebouxiophyceae incertae sedis</taxon>
        <taxon>Coccomyxaceae</taxon>
        <taxon>Coccomyxa</taxon>
    </lineage>
</organism>
<dbReference type="SUPFAM" id="SSF103511">
    <property type="entry name" value="Chlorophyll a-b binding protein"/>
    <property type="match status" value="1"/>
</dbReference>
<protein>
    <recommendedName>
        <fullName evidence="6">Chlorophyll a-b binding protein, chloroplastic</fullName>
    </recommendedName>
</protein>
<accession>A0ABP1GBS9</accession>
<keyword evidence="2 6" id="KW-0150">Chloroplast</keyword>
<evidence type="ECO:0000256" key="4">
    <source>
        <dbReference type="ARBA" id="ARBA00022640"/>
    </source>
</evidence>
<dbReference type="PANTHER" id="PTHR21649">
    <property type="entry name" value="CHLOROPHYLL A/B BINDING PROTEIN"/>
    <property type="match status" value="1"/>
</dbReference>
<evidence type="ECO:0000256" key="6">
    <source>
        <dbReference type="RuleBase" id="RU363080"/>
    </source>
</evidence>
<name>A0ABP1GBS9_9CHLO</name>
<dbReference type="EMBL" id="CAXHTA020000019">
    <property type="protein sequence ID" value="CAL5228760.1"/>
    <property type="molecule type" value="Genomic_DNA"/>
</dbReference>
<evidence type="ECO:0000313" key="8">
    <source>
        <dbReference type="Proteomes" id="UP001497392"/>
    </source>
</evidence>
<sequence length="232" mass="24806">MAAMAQMSRGALSARPFAPLSKPANARSVTLKAAGSEQLWLPGTERPKHLNGDLPGDRGFDPLGLGSEPDRLKWFTEAERINGRWAMAGCAGVLGQELLGVQPKWFNAGAKDYGFPPLALLSLEFLLLGFLELKRYQGFKKTGKSGFLDWYPFDPVKLDSAANQEKEVKNGRLAMVAFVGFAGAALVARQGPIEALQAHLSDPLNNNIVGSIARLPETLGVPAVPSVPTPSA</sequence>
<comment type="subcellular location">
    <subcellularLocation>
        <location evidence="6">Plastid</location>
        <location evidence="6">Chloroplast thylakoid membrane</location>
    </subcellularLocation>
</comment>
<comment type="similarity">
    <text evidence="6">Belongs to the light-harvesting chlorophyll a/b-binding (LHC) protein family.</text>
</comment>
<keyword evidence="6" id="KW-0604">Photosystem II</keyword>
<keyword evidence="3 6" id="KW-0602">Photosynthesis</keyword>
<keyword evidence="5 6" id="KW-0157">Chromophore</keyword>
<evidence type="ECO:0000313" key="7">
    <source>
        <dbReference type="EMBL" id="CAL5228760.1"/>
    </source>
</evidence>
<evidence type="ECO:0000256" key="3">
    <source>
        <dbReference type="ARBA" id="ARBA00022531"/>
    </source>
</evidence>
<dbReference type="Proteomes" id="UP001497392">
    <property type="component" value="Unassembled WGS sequence"/>
</dbReference>
<dbReference type="Pfam" id="PF00504">
    <property type="entry name" value="Chloroa_b-bind"/>
    <property type="match status" value="1"/>
</dbReference>
<evidence type="ECO:0000256" key="2">
    <source>
        <dbReference type="ARBA" id="ARBA00022528"/>
    </source>
</evidence>
<keyword evidence="6" id="KW-0603">Photosystem I</keyword>
<dbReference type="InterPro" id="IPR022796">
    <property type="entry name" value="Chloroa_b-bind"/>
</dbReference>
<evidence type="ECO:0000256" key="5">
    <source>
        <dbReference type="ARBA" id="ARBA00022991"/>
    </source>
</evidence>
<keyword evidence="1 6" id="KW-0148">Chlorophyll</keyword>
<keyword evidence="6" id="KW-0793">Thylakoid</keyword>
<proteinExistence type="inferred from homology"/>
<dbReference type="Gene3D" id="1.10.3460.10">
    <property type="entry name" value="Chlorophyll a/b binding protein domain"/>
    <property type="match status" value="1"/>
</dbReference>
<keyword evidence="4 6" id="KW-0934">Plastid</keyword>
<comment type="function">
    <text evidence="6">The light-harvesting complex (LHC) functions as a light receptor, it captures and delivers excitation energy to photosystems with which it is closely associated.</text>
</comment>